<keyword evidence="7" id="KW-0732">Signal</keyword>
<keyword evidence="6" id="KW-0479">Metal-binding</keyword>
<dbReference type="CDD" id="cd07410">
    <property type="entry name" value="MPP_CpdB_N"/>
    <property type="match status" value="1"/>
</dbReference>
<sequence>MQPVLKDKTARRADLRILATTDLHAHVLAYDYFSGKALKNIGLTRVERLVARHRAEAANSLLFDNGDFLQGNPLGDFVAERQGISARRMHPVILAMNALGYDAGTLGNHDFTYGLKFLRTVLALARFPIVSANIRANRQRLDLAPWTILDRRITLSDGGTSALRIGVIGFLPPQTSAWETHGRGGALSCTDIVPSAAALVPRIRAAGADIVVALAHSGIAGNLAEAGMENAATALADVPGIDAIIAGHIHRVFPDADFPALPGTDPALGRLGKVPAVMPGFWGSHLGIIDLALERRPEGWTVTNANARVERSDAVEIHPAPIAAGPPACGATAAGAARLWPKGGELASPVLAPAIIAAHRATLRHAARKICQSAHPMTTHFAQLGQSAALDVVARAQRWHARRALKGSRWDGLPIISAVAAFRAGGRGGPENYTNIAAGPVTLGALSDLYAFPNTISALCMTGAQAQDWLERAAGQFRQLQPGISDQPLIQPEFPSYHFDLLHGLNWRIDLSQPAKYHPDGSLTDHGHRAGRISDLRHHGRPIDPDEPLVMVTNGYRLSGWGLYAPITARAAPILPGQRRVRDILQRYLTMLGRVPAPYPTAFSFAAMPRTSAWFDTAPGAGQPGTEPPPGFATAQGPAPNGFHRWRIAL</sequence>
<evidence type="ECO:0000256" key="5">
    <source>
        <dbReference type="ARBA" id="ARBA00006654"/>
    </source>
</evidence>
<dbReference type="RefSeq" id="WP_379145041.1">
    <property type="nucleotide sequence ID" value="NZ_JBHUEN010000050.1"/>
</dbReference>
<dbReference type="InterPro" id="IPR036907">
    <property type="entry name" value="5'-Nucleotdase_C_sf"/>
</dbReference>
<dbReference type="EMBL" id="JBHUEN010000050">
    <property type="protein sequence ID" value="MFD1883450.1"/>
    <property type="molecule type" value="Genomic_DNA"/>
</dbReference>
<protein>
    <submittedName>
        <fullName evidence="14">5'-nucleotidase C-terminal domain-containing protein</fullName>
    </submittedName>
</protein>
<feature type="domain" description="Calcineurin-like phosphoesterase" evidence="12">
    <location>
        <begin position="15"/>
        <end position="251"/>
    </location>
</feature>
<dbReference type="PROSITE" id="PS00785">
    <property type="entry name" value="5_NUCLEOTIDASE_1"/>
    <property type="match status" value="1"/>
</dbReference>
<comment type="catalytic activity">
    <reaction evidence="1">
        <text>a ribonucleoside 3'-phosphate + H2O = a ribonucleoside + phosphate</text>
        <dbReference type="Rhea" id="RHEA:10144"/>
        <dbReference type="ChEBI" id="CHEBI:13197"/>
        <dbReference type="ChEBI" id="CHEBI:15377"/>
        <dbReference type="ChEBI" id="CHEBI:18254"/>
        <dbReference type="ChEBI" id="CHEBI:43474"/>
        <dbReference type="EC" id="3.1.3.6"/>
    </reaction>
</comment>
<evidence type="ECO:0000259" key="12">
    <source>
        <dbReference type="Pfam" id="PF00149"/>
    </source>
</evidence>
<keyword evidence="10" id="KW-0511">Multifunctional enzyme</keyword>
<comment type="subcellular location">
    <subcellularLocation>
        <location evidence="4">Cell envelope</location>
    </subcellularLocation>
</comment>
<dbReference type="InterPro" id="IPR008334">
    <property type="entry name" value="5'-Nucleotdase_C"/>
</dbReference>
<keyword evidence="8 11" id="KW-0547">Nucleotide-binding</keyword>
<gene>
    <name evidence="14" type="ORF">ACFSCT_17205</name>
</gene>
<organism evidence="14 15">
    <name type="scientific">Paracoccus pacificus</name>
    <dbReference type="NCBI Taxonomy" id="1463598"/>
    <lineage>
        <taxon>Bacteria</taxon>
        <taxon>Pseudomonadati</taxon>
        <taxon>Pseudomonadota</taxon>
        <taxon>Alphaproteobacteria</taxon>
        <taxon>Rhodobacterales</taxon>
        <taxon>Paracoccaceae</taxon>
        <taxon>Paracoccus</taxon>
    </lineage>
</organism>
<comment type="cofactor">
    <cofactor evidence="3">
        <name>a divalent metal cation</name>
        <dbReference type="ChEBI" id="CHEBI:60240"/>
    </cofactor>
</comment>
<evidence type="ECO:0000256" key="8">
    <source>
        <dbReference type="ARBA" id="ARBA00022741"/>
    </source>
</evidence>
<evidence type="ECO:0000256" key="10">
    <source>
        <dbReference type="ARBA" id="ARBA00023268"/>
    </source>
</evidence>
<dbReference type="PRINTS" id="PR01607">
    <property type="entry name" value="APYRASEFAMLY"/>
</dbReference>
<dbReference type="Gene3D" id="3.90.780.10">
    <property type="entry name" value="5'-Nucleotidase, C-terminal domain"/>
    <property type="match status" value="1"/>
</dbReference>
<evidence type="ECO:0000259" key="13">
    <source>
        <dbReference type="Pfam" id="PF02872"/>
    </source>
</evidence>
<dbReference type="SUPFAM" id="SSF56300">
    <property type="entry name" value="Metallo-dependent phosphatases"/>
    <property type="match status" value="1"/>
</dbReference>
<dbReference type="Pfam" id="PF02872">
    <property type="entry name" value="5_nucleotid_C"/>
    <property type="match status" value="1"/>
</dbReference>
<dbReference type="Pfam" id="PF00149">
    <property type="entry name" value="Metallophos"/>
    <property type="match status" value="1"/>
</dbReference>
<keyword evidence="15" id="KW-1185">Reference proteome</keyword>
<evidence type="ECO:0000256" key="9">
    <source>
        <dbReference type="ARBA" id="ARBA00022801"/>
    </source>
</evidence>
<comment type="caution">
    <text evidence="14">The sequence shown here is derived from an EMBL/GenBank/DDBJ whole genome shotgun (WGS) entry which is preliminary data.</text>
</comment>
<dbReference type="InterPro" id="IPR006146">
    <property type="entry name" value="5'-Nucleotdase_CS"/>
</dbReference>
<comment type="similarity">
    <text evidence="5 11">Belongs to the 5'-nucleotidase family.</text>
</comment>
<dbReference type="Proteomes" id="UP001597213">
    <property type="component" value="Unassembled WGS sequence"/>
</dbReference>
<dbReference type="PANTHER" id="PTHR11575:SF6">
    <property type="entry name" value="2',3'-CYCLIC-NUCLEOTIDE 2'-PHOSPHODIESTERASE_3'-NUCLEOTIDASE"/>
    <property type="match status" value="1"/>
</dbReference>
<dbReference type="InterPro" id="IPR004843">
    <property type="entry name" value="Calcineurin-like_PHP"/>
</dbReference>
<evidence type="ECO:0000313" key="15">
    <source>
        <dbReference type="Proteomes" id="UP001597213"/>
    </source>
</evidence>
<evidence type="ECO:0000256" key="2">
    <source>
        <dbReference type="ARBA" id="ARBA00001730"/>
    </source>
</evidence>
<comment type="catalytic activity">
    <reaction evidence="2">
        <text>a nucleoside 2',3'-cyclic phosphate + H2O = a nucleoside 3'-phosphate + H(+)</text>
        <dbReference type="Rhea" id="RHEA:19621"/>
        <dbReference type="ChEBI" id="CHEBI:15377"/>
        <dbReference type="ChEBI" id="CHEBI:15378"/>
        <dbReference type="ChEBI" id="CHEBI:66949"/>
        <dbReference type="ChEBI" id="CHEBI:66954"/>
        <dbReference type="EC" id="3.1.4.16"/>
    </reaction>
</comment>
<evidence type="ECO:0000256" key="3">
    <source>
        <dbReference type="ARBA" id="ARBA00001968"/>
    </source>
</evidence>
<name>A0ABW4RBK0_9RHOB</name>
<reference evidence="15" key="1">
    <citation type="journal article" date="2019" name="Int. J. Syst. Evol. Microbiol.">
        <title>The Global Catalogue of Microorganisms (GCM) 10K type strain sequencing project: providing services to taxonomists for standard genome sequencing and annotation.</title>
        <authorList>
            <consortium name="The Broad Institute Genomics Platform"/>
            <consortium name="The Broad Institute Genome Sequencing Center for Infectious Disease"/>
            <person name="Wu L."/>
            <person name="Ma J."/>
        </authorList>
    </citation>
    <scope>NUCLEOTIDE SEQUENCE [LARGE SCALE GENOMIC DNA]</scope>
    <source>
        <strain evidence="15">CCUG 56029</strain>
    </source>
</reference>
<evidence type="ECO:0000313" key="14">
    <source>
        <dbReference type="EMBL" id="MFD1883450.1"/>
    </source>
</evidence>
<evidence type="ECO:0000256" key="4">
    <source>
        <dbReference type="ARBA" id="ARBA00004196"/>
    </source>
</evidence>
<evidence type="ECO:0000256" key="1">
    <source>
        <dbReference type="ARBA" id="ARBA00000527"/>
    </source>
</evidence>
<dbReference type="InterPro" id="IPR006179">
    <property type="entry name" value="5_nucleotidase/apyrase"/>
</dbReference>
<proteinExistence type="inferred from homology"/>
<dbReference type="PANTHER" id="PTHR11575">
    <property type="entry name" value="5'-NUCLEOTIDASE-RELATED"/>
    <property type="match status" value="1"/>
</dbReference>
<dbReference type="InterPro" id="IPR041827">
    <property type="entry name" value="CpdB_N"/>
</dbReference>
<dbReference type="SUPFAM" id="SSF55816">
    <property type="entry name" value="5'-nucleotidase (syn. UDP-sugar hydrolase), C-terminal domain"/>
    <property type="match status" value="1"/>
</dbReference>
<evidence type="ECO:0000256" key="6">
    <source>
        <dbReference type="ARBA" id="ARBA00022723"/>
    </source>
</evidence>
<dbReference type="InterPro" id="IPR029052">
    <property type="entry name" value="Metallo-depent_PP-like"/>
</dbReference>
<evidence type="ECO:0000256" key="7">
    <source>
        <dbReference type="ARBA" id="ARBA00022729"/>
    </source>
</evidence>
<accession>A0ABW4RBK0</accession>
<evidence type="ECO:0000256" key="11">
    <source>
        <dbReference type="RuleBase" id="RU362119"/>
    </source>
</evidence>
<dbReference type="Gene3D" id="3.60.21.10">
    <property type="match status" value="1"/>
</dbReference>
<keyword evidence="9 11" id="KW-0378">Hydrolase</keyword>
<feature type="domain" description="5'-Nucleotidase C-terminal" evidence="13">
    <location>
        <begin position="382"/>
        <end position="564"/>
    </location>
</feature>